<feature type="compositionally biased region" description="Basic and acidic residues" evidence="8">
    <location>
        <begin position="509"/>
        <end position="527"/>
    </location>
</feature>
<feature type="compositionally biased region" description="Polar residues" evidence="8">
    <location>
        <begin position="623"/>
        <end position="638"/>
    </location>
</feature>
<evidence type="ECO:0000313" key="12">
    <source>
        <dbReference type="Proteomes" id="UP001186944"/>
    </source>
</evidence>
<feature type="compositionally biased region" description="Acidic residues" evidence="8">
    <location>
        <begin position="609"/>
        <end position="622"/>
    </location>
</feature>
<dbReference type="InterPro" id="IPR009057">
    <property type="entry name" value="Homeodomain-like_sf"/>
</dbReference>
<dbReference type="InterPro" id="IPR001356">
    <property type="entry name" value="HD"/>
</dbReference>
<dbReference type="Pfam" id="PF16534">
    <property type="entry name" value="ULD"/>
    <property type="match status" value="1"/>
</dbReference>
<evidence type="ECO:0000259" key="9">
    <source>
        <dbReference type="PROSITE" id="PS50071"/>
    </source>
</evidence>
<organism evidence="11 12">
    <name type="scientific">Pinctada imbricata</name>
    <name type="common">Atlantic pearl-oyster</name>
    <name type="synonym">Pinctada martensii</name>
    <dbReference type="NCBI Taxonomy" id="66713"/>
    <lineage>
        <taxon>Eukaryota</taxon>
        <taxon>Metazoa</taxon>
        <taxon>Spiralia</taxon>
        <taxon>Lophotrochozoa</taxon>
        <taxon>Mollusca</taxon>
        <taxon>Bivalvia</taxon>
        <taxon>Autobranchia</taxon>
        <taxon>Pteriomorphia</taxon>
        <taxon>Pterioida</taxon>
        <taxon>Pterioidea</taxon>
        <taxon>Pteriidae</taxon>
        <taxon>Pinctada</taxon>
    </lineage>
</organism>
<dbReference type="Gene3D" id="3.10.20.710">
    <property type="entry name" value="SATB, ubiquitin-like oligomerisation domain"/>
    <property type="match status" value="1"/>
</dbReference>
<dbReference type="GO" id="GO:0006338">
    <property type="term" value="P:chromatin remodeling"/>
    <property type="evidence" value="ECO:0007669"/>
    <property type="project" value="InterPro"/>
</dbReference>
<feature type="region of interest" description="Disordered" evidence="8">
    <location>
        <begin position="46"/>
        <end position="69"/>
    </location>
</feature>
<feature type="domain" description="Homeobox" evidence="9">
    <location>
        <begin position="726"/>
        <end position="796"/>
    </location>
</feature>
<dbReference type="InterPro" id="IPR038224">
    <property type="entry name" value="SATB_ULD_sf"/>
</dbReference>
<reference evidence="11" key="1">
    <citation type="submission" date="2019-08" db="EMBL/GenBank/DDBJ databases">
        <title>The improved chromosome-level genome for the pearl oyster Pinctada fucata martensii using PacBio sequencing and Hi-C.</title>
        <authorList>
            <person name="Zheng Z."/>
        </authorList>
    </citation>
    <scope>NUCLEOTIDE SEQUENCE</scope>
    <source>
        <strain evidence="11">ZZ-2019</strain>
        <tissue evidence="11">Adductor muscle</tissue>
    </source>
</reference>
<keyword evidence="5 6" id="KW-0539">Nucleus</keyword>
<feature type="DNA-binding region" description="Homeobox" evidence="6">
    <location>
        <begin position="294"/>
        <end position="363"/>
    </location>
</feature>
<dbReference type="GO" id="GO:0005634">
    <property type="term" value="C:nucleus"/>
    <property type="evidence" value="ECO:0007669"/>
    <property type="project" value="UniProtKB-SubCell"/>
</dbReference>
<keyword evidence="1" id="KW-0677">Repeat</keyword>
<feature type="compositionally biased region" description="Polar residues" evidence="8">
    <location>
        <begin position="46"/>
        <end position="65"/>
    </location>
</feature>
<proteinExistence type="predicted"/>
<comment type="subcellular location">
    <subcellularLocation>
        <location evidence="6 7">Nucleus</location>
    </subcellularLocation>
</comment>
<feature type="domain" description="Homeobox" evidence="9">
    <location>
        <begin position="292"/>
        <end position="362"/>
    </location>
</feature>
<sequence>MDFHAAMETFAEAWVAANTQTAVNSDPQAVKSTSSEELPTLLSKDQLTSKSTEHQQQPPGQTQHSPPVGAGVKSLPIHCVIEQTTGPLTFEADSSGSSNIELDSYAILPSSTLFSELVRTSLVKLGYSATETINAKGAIQIKNWKPLSFDIITSDKNASLDDILGELTQVATLRIRLCSQTKVSSAEEIKGKLLQLLLTQSQDLLLKAGCPIEKSLLSSISMGEHLTHLPSEIRKSFDKWYREELLKSQKLMENSVTVPEASPDKLRMVKTPPSDPLPNSQSPSSMYMPLVGKTRMRTSFDPEHEIPRLQKWFQENQHPPRELMIRYLDELNSLDSRKGRRPLDLTNIIYWFKNARAAHRRASRCFEGDGGFEMEESQDLSPSGSDTNHSFLNKHPLYMLPYAYAGMYGSHDMSCDMKEPCDLSQGSKTRNKDASPVEEEKKGEAKVLNQIKSDEVKASANEEMDIKKESEEIEKDDNKGSELSPKHSDASMPVLPNKNAVYVLPYPYHGKDQERNDGSQEDRKPCDLTHSNKSKSSQNESLWKKEVGAHDKENRICIENSHRMDEEDELIHNGGIETSKGMLSDELPQSYTEGMKHVESNGVYRSGSEGEEMQSDYDDDQSFDGSESSHDTSSLSIKQENHDDERGFHGNKLSQLQQSASTGLHQPLHIPHFPHPLAMHYFPMNSHFLQQTARYQQHQHQQLSPPDDHHKTGLSDSHLHSNSHHRKRRTRVFIDPMSEIPKLEKWFAEDTHPSSYMIDKYCEELNRSEYRQKFPKLEAKNVQLWFKNHRAKVKRMKVSSVDLHNVTEFSMK</sequence>
<keyword evidence="4 6" id="KW-0371">Homeobox</keyword>
<dbReference type="Gene3D" id="1.10.10.60">
    <property type="entry name" value="Homeodomain-like"/>
    <property type="match status" value="2"/>
</dbReference>
<dbReference type="FunFam" id="3.10.20.710:FF:000002">
    <property type="entry name" value="Defective proventriculus, isoform A"/>
    <property type="match status" value="1"/>
</dbReference>
<dbReference type="InterPro" id="IPR032392">
    <property type="entry name" value="ULD"/>
</dbReference>
<dbReference type="GO" id="GO:0000978">
    <property type="term" value="F:RNA polymerase II cis-regulatory region sequence-specific DNA binding"/>
    <property type="evidence" value="ECO:0007669"/>
    <property type="project" value="TreeGrafter"/>
</dbReference>
<feature type="compositionally biased region" description="Polar residues" evidence="8">
    <location>
        <begin position="529"/>
        <end position="541"/>
    </location>
</feature>
<evidence type="ECO:0000256" key="3">
    <source>
        <dbReference type="ARBA" id="ARBA00023125"/>
    </source>
</evidence>
<dbReference type="CDD" id="cd00086">
    <property type="entry name" value="homeodomain"/>
    <property type="match status" value="2"/>
</dbReference>
<evidence type="ECO:0000259" key="10">
    <source>
        <dbReference type="PROSITE" id="PS51982"/>
    </source>
</evidence>
<protein>
    <recommendedName>
        <fullName evidence="13">DNA-binding protein SATB1</fullName>
    </recommendedName>
</protein>
<dbReference type="PROSITE" id="PS51982">
    <property type="entry name" value="CMP"/>
    <property type="match status" value="1"/>
</dbReference>
<evidence type="ECO:0000256" key="6">
    <source>
        <dbReference type="PROSITE-ProRule" id="PRU00108"/>
    </source>
</evidence>
<dbReference type="AlphaFoldDB" id="A0AA88XMD9"/>
<dbReference type="PANTHER" id="PTHR15116">
    <property type="entry name" value="DNA-BINDING PROTEIN SATB FAMILY MEMBER"/>
    <property type="match status" value="1"/>
</dbReference>
<keyword evidence="3 6" id="KW-0238">DNA-binding</keyword>
<evidence type="ECO:0000256" key="5">
    <source>
        <dbReference type="ARBA" id="ARBA00023242"/>
    </source>
</evidence>
<dbReference type="SUPFAM" id="SSF46689">
    <property type="entry name" value="Homeodomain-like"/>
    <property type="match status" value="2"/>
</dbReference>
<feature type="region of interest" description="Disordered" evidence="8">
    <location>
        <begin position="257"/>
        <end position="286"/>
    </location>
</feature>
<keyword evidence="12" id="KW-1185">Reference proteome</keyword>
<dbReference type="GO" id="GO:0000981">
    <property type="term" value="F:DNA-binding transcription factor activity, RNA polymerase II-specific"/>
    <property type="evidence" value="ECO:0007669"/>
    <property type="project" value="TreeGrafter"/>
</dbReference>
<evidence type="ECO:0000256" key="7">
    <source>
        <dbReference type="RuleBase" id="RU000682"/>
    </source>
</evidence>
<dbReference type="SMART" id="SM00389">
    <property type="entry name" value="HOX"/>
    <property type="match status" value="2"/>
</dbReference>
<keyword evidence="2" id="KW-0832">Ubl conjugation</keyword>
<evidence type="ECO:0000256" key="2">
    <source>
        <dbReference type="ARBA" id="ARBA00022843"/>
    </source>
</evidence>
<evidence type="ECO:0000256" key="4">
    <source>
        <dbReference type="ARBA" id="ARBA00023155"/>
    </source>
</evidence>
<feature type="DNA-binding region" description="Homeobox" evidence="6">
    <location>
        <begin position="728"/>
        <end position="797"/>
    </location>
</feature>
<dbReference type="PROSITE" id="PS50071">
    <property type="entry name" value="HOMEOBOX_2"/>
    <property type="match status" value="2"/>
</dbReference>
<dbReference type="FunFam" id="1.10.10.60:FF:000169">
    <property type="entry name" value="DNA-binding protein SATB1"/>
    <property type="match status" value="2"/>
</dbReference>
<feature type="region of interest" description="Disordered" evidence="8">
    <location>
        <begin position="594"/>
        <end position="649"/>
    </location>
</feature>
<comment type="caution">
    <text evidence="11">The sequence shown here is derived from an EMBL/GenBank/DDBJ whole genome shotgun (WGS) entry which is preliminary data.</text>
</comment>
<feature type="compositionally biased region" description="Basic and acidic residues" evidence="8">
    <location>
        <begin position="639"/>
        <end position="648"/>
    </location>
</feature>
<dbReference type="PANTHER" id="PTHR15116:SF16">
    <property type="entry name" value="DEFECTIVE PROVENTRICULUS, ISOFORM A"/>
    <property type="match status" value="1"/>
</dbReference>
<evidence type="ECO:0000256" key="1">
    <source>
        <dbReference type="ARBA" id="ARBA00022737"/>
    </source>
</evidence>
<dbReference type="Proteomes" id="UP001186944">
    <property type="component" value="Unassembled WGS sequence"/>
</dbReference>
<dbReference type="InterPro" id="IPR039673">
    <property type="entry name" value="SATB1/SATB2"/>
</dbReference>
<dbReference type="Pfam" id="PF00046">
    <property type="entry name" value="Homeodomain"/>
    <property type="match status" value="1"/>
</dbReference>
<name>A0AA88XMD9_PINIB</name>
<feature type="compositionally biased region" description="Basic and acidic residues" evidence="8">
    <location>
        <begin position="706"/>
        <end position="719"/>
    </location>
</feature>
<feature type="region of interest" description="Disordered" evidence="8">
    <location>
        <begin position="692"/>
        <end position="729"/>
    </location>
</feature>
<gene>
    <name evidence="11" type="ORF">FSP39_014495</name>
</gene>
<feature type="compositionally biased region" description="Basic and acidic residues" evidence="8">
    <location>
        <begin position="464"/>
        <end position="489"/>
    </location>
</feature>
<feature type="compositionally biased region" description="Basic and acidic residues" evidence="8">
    <location>
        <begin position="430"/>
        <end position="445"/>
    </location>
</feature>
<feature type="domain" description="CMP" evidence="10">
    <location>
        <begin position="72"/>
        <end position="179"/>
    </location>
</feature>
<evidence type="ECO:0000256" key="8">
    <source>
        <dbReference type="SAM" id="MobiDB-lite"/>
    </source>
</evidence>
<evidence type="ECO:0008006" key="13">
    <source>
        <dbReference type="Google" id="ProtNLM"/>
    </source>
</evidence>
<evidence type="ECO:0000313" key="11">
    <source>
        <dbReference type="EMBL" id="KAK3088085.1"/>
    </source>
</evidence>
<dbReference type="EMBL" id="VSWD01000011">
    <property type="protein sequence ID" value="KAK3088085.1"/>
    <property type="molecule type" value="Genomic_DNA"/>
</dbReference>
<feature type="region of interest" description="Disordered" evidence="8">
    <location>
        <begin position="420"/>
        <end position="547"/>
    </location>
</feature>
<accession>A0AA88XMD9</accession>